<dbReference type="SUPFAM" id="SSF48452">
    <property type="entry name" value="TPR-like"/>
    <property type="match status" value="1"/>
</dbReference>
<evidence type="ECO:0000313" key="7">
    <source>
        <dbReference type="EMBL" id="KAA6351887.1"/>
    </source>
</evidence>
<proteinExistence type="predicted"/>
<feature type="domain" description="RagB/SusD" evidence="5">
    <location>
        <begin position="271"/>
        <end position="630"/>
    </location>
</feature>
<evidence type="ECO:0000256" key="1">
    <source>
        <dbReference type="ARBA" id="ARBA00004442"/>
    </source>
</evidence>
<evidence type="ECO:0000259" key="5">
    <source>
        <dbReference type="Pfam" id="PF07980"/>
    </source>
</evidence>
<protein>
    <submittedName>
        <fullName evidence="7">RagB/SusD family nutrient uptake outer membrane protein</fullName>
    </submittedName>
</protein>
<dbReference type="Gene3D" id="1.25.40.390">
    <property type="match status" value="1"/>
</dbReference>
<keyword evidence="4" id="KW-0998">Cell outer membrane</keyword>
<dbReference type="AlphaFoldDB" id="A0A5J4T0U2"/>
<accession>A0A5J4T0U2</accession>
<organism evidence="7">
    <name type="scientific">termite gut metagenome</name>
    <dbReference type="NCBI Taxonomy" id="433724"/>
    <lineage>
        <taxon>unclassified sequences</taxon>
        <taxon>metagenomes</taxon>
        <taxon>organismal metagenomes</taxon>
    </lineage>
</organism>
<reference evidence="7" key="1">
    <citation type="submission" date="2019-03" db="EMBL/GenBank/DDBJ databases">
        <title>Single cell metagenomics reveals metabolic interactions within the superorganism composed of flagellate Streblomastix strix and complex community of Bacteroidetes bacteria on its surface.</title>
        <authorList>
            <person name="Treitli S.C."/>
            <person name="Kolisko M."/>
            <person name="Husnik F."/>
            <person name="Keeling P."/>
            <person name="Hampl V."/>
        </authorList>
    </citation>
    <scope>NUCLEOTIDE SEQUENCE</scope>
    <source>
        <strain evidence="7">STM</strain>
    </source>
</reference>
<evidence type="ECO:0000256" key="3">
    <source>
        <dbReference type="ARBA" id="ARBA00023136"/>
    </source>
</evidence>
<keyword evidence="2" id="KW-0732">Signal</keyword>
<sequence length="633" mass="70389">MKKITYFIATILMLTSMSACVDLDTAPYAEITGGNMWSTESLVEKGVTGVYTSLKKPIYSNGMVGAGLWVGYYGLDVLGMSGSSRLAMNNLFTSSVNPGNSYFSDTWKWYYDGIHRANGAIANIPNANMDAAKKAKRLAEVKVLRAFFYGRLNEIFGNGGLGVPLYLEPIAADDCIEAQTPEAEIWAQVITDLTEAIDEPNLPNNDIHGEGRVSKGCAYALRGRAYLITKQYDKAAADFAKVSDCGYKLYTGAGDQSYKMLFKEANERCEEMILSIQYIEDLSGGAGGYGSTLQKYVAAFQQGGKDTRGCWTDIRVAPAVVELYEVINPDGTVKSFNWSDFIPQWESTAVANRKVFFVRNTLYDGSPIHSTVTSIINGNTGLGNLPDEVKQLYLPEGNEERIKKAYASRDPRLAFNVVTPYAEFTGLNSTGTAEGTYVYRWPVPGKPYFNDAAAESNYVTGYKPSGAANAQAELVYIHRKFVGEGLEFAYRENNPIDEPIIRYADVLLLWAEALVESGDLSGAKNKVKEVRDRAGIATPDAPFTNQTTARNYVRDERRREFVGEGINFFDEMRWRTLKETKFDRKFVEQVHGGQVSTGGTYNWIGDQWYTWPVPKTEIERNPNLKPTPGWIYN</sequence>
<dbReference type="Pfam" id="PF14322">
    <property type="entry name" value="SusD-like_3"/>
    <property type="match status" value="1"/>
</dbReference>
<dbReference type="InterPro" id="IPR011990">
    <property type="entry name" value="TPR-like_helical_dom_sf"/>
</dbReference>
<keyword evidence="3" id="KW-0472">Membrane</keyword>
<dbReference type="InterPro" id="IPR033985">
    <property type="entry name" value="SusD-like_N"/>
</dbReference>
<dbReference type="InterPro" id="IPR012944">
    <property type="entry name" value="SusD_RagB_dom"/>
</dbReference>
<evidence type="ECO:0000256" key="4">
    <source>
        <dbReference type="ARBA" id="ARBA00023237"/>
    </source>
</evidence>
<dbReference type="EMBL" id="SNRY01000008">
    <property type="protein sequence ID" value="KAA6351887.1"/>
    <property type="molecule type" value="Genomic_DNA"/>
</dbReference>
<dbReference type="GO" id="GO:0009279">
    <property type="term" value="C:cell outer membrane"/>
    <property type="evidence" value="ECO:0007669"/>
    <property type="project" value="UniProtKB-SubCell"/>
</dbReference>
<dbReference type="PROSITE" id="PS51257">
    <property type="entry name" value="PROKAR_LIPOPROTEIN"/>
    <property type="match status" value="1"/>
</dbReference>
<comment type="caution">
    <text evidence="7">The sequence shown here is derived from an EMBL/GenBank/DDBJ whole genome shotgun (WGS) entry which is preliminary data.</text>
</comment>
<dbReference type="Pfam" id="PF07980">
    <property type="entry name" value="SusD_RagB"/>
    <property type="match status" value="1"/>
</dbReference>
<gene>
    <name evidence="7" type="ORF">EZS27_000836</name>
</gene>
<evidence type="ECO:0000256" key="2">
    <source>
        <dbReference type="ARBA" id="ARBA00022729"/>
    </source>
</evidence>
<name>A0A5J4T0U2_9ZZZZ</name>
<evidence type="ECO:0000259" key="6">
    <source>
        <dbReference type="Pfam" id="PF14322"/>
    </source>
</evidence>
<feature type="domain" description="SusD-like N-terminal" evidence="6">
    <location>
        <begin position="84"/>
        <end position="227"/>
    </location>
</feature>
<comment type="subcellular location">
    <subcellularLocation>
        <location evidence="1">Cell outer membrane</location>
    </subcellularLocation>
</comment>